<proteinExistence type="predicted"/>
<dbReference type="Pfam" id="PF11368">
    <property type="entry name" value="DUF3169"/>
    <property type="match status" value="1"/>
</dbReference>
<sequence>MKKGRYTLQIILGIIFGGIVGVIFESDFVRAFFSELRYAKSANFLMISCIAVTLLLVALILYQFMIQNDALRLKRKSEMGNDASQDDLIAKADLQYNKSEIIFYSQLIIVALYILFLLIGGFGGETNILYVFVPLYIIFIPSIKSGYFYRKYNVNYPKIGEKDYTKKILEIKDEGERHITLLSMFKIYQFNVIGLFLAILLIFLFSITFDLNQSFSLLIVILLFIYNSLGYLLKLRKYYK</sequence>
<dbReference type="STRING" id="1284.SHYC_00800"/>
<name>A0A418JLF0_STAHY</name>
<evidence type="ECO:0000313" key="1">
    <source>
        <dbReference type="EMBL" id="RIO47256.1"/>
    </source>
</evidence>
<dbReference type="RefSeq" id="WP_119635072.1">
    <property type="nucleotide sequence ID" value="NZ_CP118163.1"/>
</dbReference>
<accession>A0A418JLF0</accession>
<organism evidence="1 2">
    <name type="scientific">Staphylococcus hyicus</name>
    <dbReference type="NCBI Taxonomy" id="1284"/>
    <lineage>
        <taxon>Bacteria</taxon>
        <taxon>Bacillati</taxon>
        <taxon>Bacillota</taxon>
        <taxon>Bacilli</taxon>
        <taxon>Bacillales</taxon>
        <taxon>Staphylococcaceae</taxon>
        <taxon>Staphylococcus</taxon>
    </lineage>
</organism>
<dbReference type="AlphaFoldDB" id="A0A418JLF0"/>
<reference evidence="1 2" key="1">
    <citation type="journal article" date="2016" name="Front. Microbiol.">
        <title>Comprehensive Phylogenetic Analysis of Bovine Non-aureus Staphylococci Species Based on Whole-Genome Sequencing.</title>
        <authorList>
            <person name="Naushad S."/>
            <person name="Barkema H.W."/>
            <person name="Luby C."/>
            <person name="Condas L.A."/>
            <person name="Nobrega D.B."/>
            <person name="Carson D.A."/>
            <person name="De Buck J."/>
        </authorList>
    </citation>
    <scope>NUCLEOTIDE SEQUENCE [LARGE SCALE GENOMIC DNA]</scope>
    <source>
        <strain evidence="1 2">SNUC 5959</strain>
    </source>
</reference>
<dbReference type="InterPro" id="IPR021509">
    <property type="entry name" value="DUF3169"/>
</dbReference>
<dbReference type="Proteomes" id="UP000285625">
    <property type="component" value="Unassembled WGS sequence"/>
</dbReference>
<gene>
    <name evidence="1" type="ORF">BUZ57_01865</name>
</gene>
<dbReference type="EMBL" id="QXVO01000004">
    <property type="protein sequence ID" value="RIO47256.1"/>
    <property type="molecule type" value="Genomic_DNA"/>
</dbReference>
<protein>
    <submittedName>
        <fullName evidence="1">DUF3169 family protein</fullName>
    </submittedName>
</protein>
<comment type="caution">
    <text evidence="1">The sequence shown here is derived from an EMBL/GenBank/DDBJ whole genome shotgun (WGS) entry which is preliminary data.</text>
</comment>
<evidence type="ECO:0000313" key="2">
    <source>
        <dbReference type="Proteomes" id="UP000285625"/>
    </source>
</evidence>